<dbReference type="EMBL" id="CM037621">
    <property type="protein sequence ID" value="KAH8001368.1"/>
    <property type="molecule type" value="Genomic_DNA"/>
</dbReference>
<keyword evidence="2" id="KW-1185">Reference proteome</keyword>
<evidence type="ECO:0000313" key="2">
    <source>
        <dbReference type="Proteomes" id="UP000827872"/>
    </source>
</evidence>
<comment type="caution">
    <text evidence="1">The sequence shown here is derived from an EMBL/GenBank/DDBJ whole genome shotgun (WGS) entry which is preliminary data.</text>
</comment>
<evidence type="ECO:0000313" key="1">
    <source>
        <dbReference type="EMBL" id="KAH8001368.1"/>
    </source>
</evidence>
<organism evidence="1 2">
    <name type="scientific">Sphaerodactylus townsendi</name>
    <dbReference type="NCBI Taxonomy" id="933632"/>
    <lineage>
        <taxon>Eukaryota</taxon>
        <taxon>Metazoa</taxon>
        <taxon>Chordata</taxon>
        <taxon>Craniata</taxon>
        <taxon>Vertebrata</taxon>
        <taxon>Euteleostomi</taxon>
        <taxon>Lepidosauria</taxon>
        <taxon>Squamata</taxon>
        <taxon>Bifurcata</taxon>
        <taxon>Gekkota</taxon>
        <taxon>Sphaerodactylidae</taxon>
        <taxon>Sphaerodactylus</taxon>
    </lineage>
</organism>
<sequence length="127" mass="14408">MYKSGCFLRLRGSGTVSLRPPDFCTAQLLFGHLPKWLSCFCFVRGGGNERLLIGKSCFEALRTKSPIQASLLKPEPNSDSPRFIQITPQLLAQRYIYFLKKTINLQTHIYEPVLTIWASKLSQLIST</sequence>
<proteinExistence type="predicted"/>
<dbReference type="Proteomes" id="UP000827872">
    <property type="component" value="Linkage Group LG08"/>
</dbReference>
<protein>
    <submittedName>
        <fullName evidence="1">Uncharacterized protein</fullName>
    </submittedName>
</protein>
<gene>
    <name evidence="1" type="ORF">K3G42_004964</name>
</gene>
<accession>A0ACB8F882</accession>
<reference evidence="1" key="1">
    <citation type="submission" date="2021-08" db="EMBL/GenBank/DDBJ databases">
        <title>The first chromosome-level gecko genome reveals the dynamic sex chromosomes of Neotropical dwarf geckos (Sphaerodactylidae: Sphaerodactylus).</title>
        <authorList>
            <person name="Pinto B.J."/>
            <person name="Keating S.E."/>
            <person name="Gamble T."/>
        </authorList>
    </citation>
    <scope>NUCLEOTIDE SEQUENCE</scope>
    <source>
        <strain evidence="1">TG3544</strain>
    </source>
</reference>
<name>A0ACB8F882_9SAUR</name>